<dbReference type="SUPFAM" id="SSF143800">
    <property type="entry name" value="L28p-like"/>
    <property type="match status" value="1"/>
</dbReference>
<evidence type="ECO:0000313" key="5">
    <source>
        <dbReference type="Proteomes" id="UP000230758"/>
    </source>
</evidence>
<accession>A0A2M7WT06</accession>
<dbReference type="GO" id="GO:0006412">
    <property type="term" value="P:translation"/>
    <property type="evidence" value="ECO:0007669"/>
    <property type="project" value="InterPro"/>
</dbReference>
<reference evidence="5" key="1">
    <citation type="submission" date="2017-09" db="EMBL/GenBank/DDBJ databases">
        <title>Depth-based differentiation of microbial function through sediment-hosted aquifers and enrichment of novel symbionts in the deep terrestrial subsurface.</title>
        <authorList>
            <person name="Probst A.J."/>
            <person name="Ladd B."/>
            <person name="Jarett J.K."/>
            <person name="Geller-Mcgrath D.E."/>
            <person name="Sieber C.M.K."/>
            <person name="Emerson J.B."/>
            <person name="Anantharaman K."/>
            <person name="Thomas B.C."/>
            <person name="Malmstrom R."/>
            <person name="Stieglmeier M."/>
            <person name="Klingl A."/>
            <person name="Woyke T."/>
            <person name="Ryan C.M."/>
            <person name="Banfield J.F."/>
        </authorList>
    </citation>
    <scope>NUCLEOTIDE SEQUENCE [LARGE SCALE GENOMIC DNA]</scope>
</reference>
<dbReference type="GO" id="GO:0003735">
    <property type="term" value="F:structural constituent of ribosome"/>
    <property type="evidence" value="ECO:0007669"/>
    <property type="project" value="InterPro"/>
</dbReference>
<protein>
    <recommendedName>
        <fullName evidence="3">50S ribosomal protein L31</fullName>
    </recommendedName>
</protein>
<dbReference type="InterPro" id="IPR027493">
    <property type="entry name" value="Ribosomal_bL31_B"/>
</dbReference>
<evidence type="ECO:0000256" key="3">
    <source>
        <dbReference type="RuleBase" id="RU000564"/>
    </source>
</evidence>
<organism evidence="4 5">
    <name type="scientific">Candidatus Zambryskibacteria bacterium CG_4_9_14_3_um_filter_42_15</name>
    <dbReference type="NCBI Taxonomy" id="1975112"/>
    <lineage>
        <taxon>Bacteria</taxon>
        <taxon>Candidatus Zambryskiibacteriota</taxon>
    </lineage>
</organism>
<keyword evidence="1 3" id="KW-0689">Ribosomal protein</keyword>
<gene>
    <name evidence="4" type="ORF">CO185_00600</name>
</gene>
<evidence type="ECO:0000256" key="2">
    <source>
        <dbReference type="ARBA" id="ARBA00023274"/>
    </source>
</evidence>
<proteinExistence type="inferred from homology"/>
<dbReference type="InterPro" id="IPR002150">
    <property type="entry name" value="Ribosomal_bL31"/>
</dbReference>
<dbReference type="PANTHER" id="PTHR33280:SF1">
    <property type="entry name" value="LARGE RIBOSOMAL SUBUNIT PROTEIN BL31C"/>
    <property type="match status" value="1"/>
</dbReference>
<dbReference type="Pfam" id="PF01197">
    <property type="entry name" value="Ribosomal_L31"/>
    <property type="match status" value="1"/>
</dbReference>
<comment type="caution">
    <text evidence="4">The sequence shown here is derived from an EMBL/GenBank/DDBJ whole genome shotgun (WGS) entry which is preliminary data.</text>
</comment>
<dbReference type="GO" id="GO:1990904">
    <property type="term" value="C:ribonucleoprotein complex"/>
    <property type="evidence" value="ECO:0007669"/>
    <property type="project" value="UniProtKB-KW"/>
</dbReference>
<dbReference type="Proteomes" id="UP000230758">
    <property type="component" value="Unassembled WGS sequence"/>
</dbReference>
<evidence type="ECO:0000256" key="1">
    <source>
        <dbReference type="ARBA" id="ARBA00022980"/>
    </source>
</evidence>
<keyword evidence="2 3" id="KW-0687">Ribonucleoprotein</keyword>
<dbReference type="PROSITE" id="PS01143">
    <property type="entry name" value="RIBOSOMAL_L31"/>
    <property type="match status" value="1"/>
</dbReference>
<dbReference type="PANTHER" id="PTHR33280">
    <property type="entry name" value="50S RIBOSOMAL PROTEIN L31, CHLOROPLASTIC"/>
    <property type="match status" value="1"/>
</dbReference>
<name>A0A2M7WT06_9BACT</name>
<dbReference type="InterPro" id="IPR042105">
    <property type="entry name" value="Ribosomal_bL31_sf"/>
</dbReference>
<dbReference type="GO" id="GO:0005840">
    <property type="term" value="C:ribosome"/>
    <property type="evidence" value="ECO:0007669"/>
    <property type="project" value="UniProtKB-KW"/>
</dbReference>
<dbReference type="InterPro" id="IPR034704">
    <property type="entry name" value="Ribosomal_bL28/bL31-like_sf"/>
</dbReference>
<evidence type="ECO:0000313" key="4">
    <source>
        <dbReference type="EMBL" id="PJA33083.1"/>
    </source>
</evidence>
<dbReference type="NCBIfam" id="NF002462">
    <property type="entry name" value="PRK01678.1"/>
    <property type="match status" value="1"/>
</dbReference>
<dbReference type="Gene3D" id="4.10.830.30">
    <property type="entry name" value="Ribosomal protein L31"/>
    <property type="match status" value="1"/>
</dbReference>
<sequence length="85" mass="9848">MKKDIHPQNYRPVLFIDNSDNTEFIINSTVKTSETAKAKIDKKEYPVFMVEISSATHPFYTGQEKILDTAGRVERFKQKRAKAKK</sequence>
<dbReference type="NCBIfam" id="TIGR00105">
    <property type="entry name" value="L31"/>
    <property type="match status" value="1"/>
</dbReference>
<comment type="similarity">
    <text evidence="3">Belongs to the bacterial ribosomal protein bL31 family.</text>
</comment>
<dbReference type="AlphaFoldDB" id="A0A2M7WT06"/>
<dbReference type="PRINTS" id="PR01249">
    <property type="entry name" value="RIBOSOMALL31"/>
</dbReference>
<dbReference type="EMBL" id="PFXF01000010">
    <property type="protein sequence ID" value="PJA33083.1"/>
    <property type="molecule type" value="Genomic_DNA"/>
</dbReference>